<dbReference type="PANTHER" id="PTHR48419:SF1">
    <property type="entry name" value="SULFOTRANSFERASE DOMAIN-CONTAINING PROTEIN"/>
    <property type="match status" value="1"/>
</dbReference>
<dbReference type="InterPro" id="IPR027417">
    <property type="entry name" value="P-loop_NTPase"/>
</dbReference>
<reference evidence="1" key="1">
    <citation type="journal article" date="2019" name="Beilstein J. Org. Chem.">
        <title>Nanangenines: drimane sesquiterpenoids as the dominant metabolite cohort of a novel Australian fungus, Aspergillus nanangensis.</title>
        <authorList>
            <person name="Lacey H.J."/>
            <person name="Gilchrist C.L.M."/>
            <person name="Crombie A."/>
            <person name="Kalaitzis J.A."/>
            <person name="Vuong D."/>
            <person name="Rutledge P.J."/>
            <person name="Turner P."/>
            <person name="Pitt J.I."/>
            <person name="Lacey E."/>
            <person name="Chooi Y.H."/>
            <person name="Piggott A.M."/>
        </authorList>
    </citation>
    <scope>NUCLEOTIDE SEQUENCE</scope>
    <source>
        <strain evidence="1">MST-FP2251</strain>
    </source>
</reference>
<dbReference type="InterPro" id="IPR053226">
    <property type="entry name" value="Pyrrolopyrazine_biosynth_F"/>
</dbReference>
<dbReference type="Gene3D" id="3.40.50.300">
    <property type="entry name" value="P-loop containing nucleotide triphosphate hydrolases"/>
    <property type="match status" value="1"/>
</dbReference>
<dbReference type="PANTHER" id="PTHR48419">
    <property type="entry name" value="SULFOTRANSFERASE DOMAIN-CONTAINING PROTEIN"/>
    <property type="match status" value="1"/>
</dbReference>
<sequence length="333" mass="38276">MGSNLLPERIYIFTYPRTGSNLLTQLLALDDQPNVASNDEGTRFFLPWHMLKTKWTSVQALSNGQRTEHEKCIKECFGGLLQHLDNAEREGKIVCFKDHAHYVIEPVAESRLLCGENGTATEAPWTLRGPNHLEQSTDGHSALNETFFPDEFLTTWKPVFLIKHPAAAFPSFYRALAGGATFDEPDQGWRFYEKAMTLRWVYNLYHFYVQNSQTSGQLSSDKPGPIVLEADDIIKQPEILGKFCQITGLDHSKLRFKWEKTRPDESARVQAFRNTLYESTGIDPSRAVGDVDLGKESGKWREEFGVEIGERIERYVRKEMPYYEFLRSKRLQL</sequence>
<dbReference type="AlphaFoldDB" id="A0AAD4GQJ3"/>
<proteinExistence type="predicted"/>
<keyword evidence="2" id="KW-1185">Reference proteome</keyword>
<dbReference type="EMBL" id="VCAU01000093">
    <property type="protein sequence ID" value="KAF9885550.1"/>
    <property type="molecule type" value="Genomic_DNA"/>
</dbReference>
<evidence type="ECO:0000313" key="1">
    <source>
        <dbReference type="EMBL" id="KAF9885550.1"/>
    </source>
</evidence>
<name>A0AAD4GQJ3_ASPNN</name>
<evidence type="ECO:0000313" key="2">
    <source>
        <dbReference type="Proteomes" id="UP001194746"/>
    </source>
</evidence>
<organism evidence="1 2">
    <name type="scientific">Aspergillus nanangensis</name>
    <dbReference type="NCBI Taxonomy" id="2582783"/>
    <lineage>
        <taxon>Eukaryota</taxon>
        <taxon>Fungi</taxon>
        <taxon>Dikarya</taxon>
        <taxon>Ascomycota</taxon>
        <taxon>Pezizomycotina</taxon>
        <taxon>Eurotiomycetes</taxon>
        <taxon>Eurotiomycetidae</taxon>
        <taxon>Eurotiales</taxon>
        <taxon>Aspergillaceae</taxon>
        <taxon>Aspergillus</taxon>
        <taxon>Aspergillus subgen. Circumdati</taxon>
    </lineage>
</organism>
<gene>
    <name evidence="1" type="ORF">FE257_012756</name>
</gene>
<protein>
    <submittedName>
        <fullName evidence="1">Uncharacterized protein</fullName>
    </submittedName>
</protein>
<comment type="caution">
    <text evidence="1">The sequence shown here is derived from an EMBL/GenBank/DDBJ whole genome shotgun (WGS) entry which is preliminary data.</text>
</comment>
<dbReference type="SUPFAM" id="SSF52540">
    <property type="entry name" value="P-loop containing nucleoside triphosphate hydrolases"/>
    <property type="match status" value="1"/>
</dbReference>
<dbReference type="Proteomes" id="UP001194746">
    <property type="component" value="Unassembled WGS sequence"/>
</dbReference>
<accession>A0AAD4GQJ3</accession>
<reference evidence="1" key="2">
    <citation type="submission" date="2020-02" db="EMBL/GenBank/DDBJ databases">
        <authorList>
            <person name="Gilchrist C.L.M."/>
            <person name="Chooi Y.-H."/>
        </authorList>
    </citation>
    <scope>NUCLEOTIDE SEQUENCE</scope>
    <source>
        <strain evidence="1">MST-FP2251</strain>
    </source>
</reference>